<dbReference type="OrthoDB" id="7858976at2"/>
<dbReference type="RefSeq" id="WP_013963884.1">
    <property type="nucleotide sequence ID" value="NC_015730.1"/>
</dbReference>
<accession>F7ZFK0</accession>
<evidence type="ECO:0000313" key="1">
    <source>
        <dbReference type="EMBL" id="AEI96005.1"/>
    </source>
</evidence>
<name>F7ZFK0_ROSLO</name>
<sequence>MQNSAAESIAEELLYITGKALLEADFQMFSECFRLPQMMETVDGRRLITTEAEFQYTFNSVRRHLHDCGVVDFARTVVSAKFLDADTIGSTHVSSLLGANGQEQAQPYPVYSVIRRHGNTWRIVSSLYAILDNPAYNEALMATPDYSSTEQ</sequence>
<evidence type="ECO:0000313" key="2">
    <source>
        <dbReference type="Proteomes" id="UP000001353"/>
    </source>
</evidence>
<gene>
    <name evidence="1" type="ordered locus">RLO149_c041090</name>
</gene>
<proteinExistence type="predicted"/>
<reference evidence="1 2" key="1">
    <citation type="journal article" date="2011" name="BMC Genomics">
        <title>Comparative genome analysis and genome-guided physiological analysis of Roseobacter litoralis.</title>
        <authorList>
            <person name="Kalhoefer D."/>
            <person name="Thole S."/>
            <person name="Voget S."/>
            <person name="Lehmann R."/>
            <person name="Liesegang H."/>
            <person name="Wollher A."/>
            <person name="Daniel R."/>
            <person name="Simon M."/>
            <person name="Brinkhoff T."/>
        </authorList>
    </citation>
    <scope>NUCLEOTIDE SEQUENCE [LARGE SCALE GENOMIC DNA]</scope>
    <source>
        <strain evidence="2">ATCC 49566 / DSM 6996 / JCM 21268 / NBRC 15278 / OCh 149</strain>
    </source>
</reference>
<dbReference type="eggNOG" id="ENOG50335IB">
    <property type="taxonomic scope" value="Bacteria"/>
</dbReference>
<dbReference type="KEGG" id="rli:RLO149_c041090"/>
<protein>
    <recommendedName>
        <fullName evidence="3">DUF4440 domain-containing protein</fullName>
    </recommendedName>
</protein>
<dbReference type="EMBL" id="CP002623">
    <property type="protein sequence ID" value="AEI96005.1"/>
    <property type="molecule type" value="Genomic_DNA"/>
</dbReference>
<dbReference type="HOGENOM" id="CLU_1642905_0_0_5"/>
<organism evidence="1 2">
    <name type="scientific">Roseobacter litoralis (strain ATCC 49566 / DSM 6996 / JCM 21268 / NBRC 15278 / OCh 149)</name>
    <dbReference type="NCBI Taxonomy" id="391595"/>
    <lineage>
        <taxon>Bacteria</taxon>
        <taxon>Pseudomonadati</taxon>
        <taxon>Pseudomonadota</taxon>
        <taxon>Alphaproteobacteria</taxon>
        <taxon>Rhodobacterales</taxon>
        <taxon>Roseobacteraceae</taxon>
        <taxon>Roseobacter</taxon>
    </lineage>
</organism>
<keyword evidence="2" id="KW-1185">Reference proteome</keyword>
<dbReference type="Proteomes" id="UP000001353">
    <property type="component" value="Chromosome"/>
</dbReference>
<evidence type="ECO:0008006" key="3">
    <source>
        <dbReference type="Google" id="ProtNLM"/>
    </source>
</evidence>
<dbReference type="AlphaFoldDB" id="F7ZFK0"/>